<dbReference type="SMART" id="SM00710">
    <property type="entry name" value="PbH1"/>
    <property type="match status" value="14"/>
</dbReference>
<protein>
    <submittedName>
        <fullName evidence="4">Ig-like domain-containing protein</fullName>
    </submittedName>
</protein>
<gene>
    <name evidence="4" type="ORF">QQ055_01895</name>
</gene>
<dbReference type="InterPro" id="IPR001434">
    <property type="entry name" value="OmcB-like_DUF11"/>
</dbReference>
<dbReference type="InterPro" id="IPR047589">
    <property type="entry name" value="DUF11_rpt"/>
</dbReference>
<evidence type="ECO:0000259" key="1">
    <source>
        <dbReference type="Pfam" id="PF01345"/>
    </source>
</evidence>
<dbReference type="Pfam" id="PF01345">
    <property type="entry name" value="DUF11"/>
    <property type="match status" value="1"/>
</dbReference>
<feature type="domain" description="DUF11" evidence="1">
    <location>
        <begin position="1498"/>
        <end position="1606"/>
    </location>
</feature>
<accession>A0ABT7LW10</accession>
<evidence type="ECO:0000259" key="2">
    <source>
        <dbReference type="Pfam" id="PF08239"/>
    </source>
</evidence>
<dbReference type="Gene3D" id="2.60.40.3440">
    <property type="match status" value="1"/>
</dbReference>
<feature type="domain" description="DUF7933" evidence="3">
    <location>
        <begin position="1634"/>
        <end position="1753"/>
    </location>
</feature>
<proteinExistence type="predicted"/>
<name>A0ABT7LW10_9CYAN</name>
<dbReference type="Pfam" id="PF17963">
    <property type="entry name" value="Big_9"/>
    <property type="match status" value="2"/>
</dbReference>
<dbReference type="InterPro" id="IPR011050">
    <property type="entry name" value="Pectin_lyase_fold/virulence"/>
</dbReference>
<evidence type="ECO:0000313" key="4">
    <source>
        <dbReference type="EMBL" id="MDL5056227.1"/>
    </source>
</evidence>
<comment type="caution">
    <text evidence="4">The sequence shown here is derived from an EMBL/GenBank/DDBJ whole genome shotgun (WGS) entry which is preliminary data.</text>
</comment>
<dbReference type="SUPFAM" id="SSF51126">
    <property type="entry name" value="Pectin lyase-like"/>
    <property type="match status" value="1"/>
</dbReference>
<dbReference type="Pfam" id="PF08239">
    <property type="entry name" value="SH3_3"/>
    <property type="match status" value="1"/>
</dbReference>
<organism evidence="4 5">
    <name type="scientific">Geitlerinema calcuttense NRMC-F 0142</name>
    <dbReference type="NCBI Taxonomy" id="2922238"/>
    <lineage>
        <taxon>Bacteria</taxon>
        <taxon>Bacillati</taxon>
        <taxon>Cyanobacteriota</taxon>
        <taxon>Cyanophyceae</taxon>
        <taxon>Geitlerinematales</taxon>
        <taxon>Geitlerinemataceae</taxon>
        <taxon>Geitlerinema</taxon>
    </lineage>
</organism>
<dbReference type="RefSeq" id="WP_286004125.1">
    <property type="nucleotide sequence ID" value="NZ_JASVEJ010000006.1"/>
</dbReference>
<reference evidence="4 5" key="1">
    <citation type="submission" date="2023-06" db="EMBL/GenBank/DDBJ databases">
        <title>Whole genome sequence of Oscillatoria calcuttensis NRMC-F 0142.</title>
        <authorList>
            <person name="Shakena Fathima T."/>
            <person name="Muralitharan G."/>
            <person name="Thajuddin N."/>
        </authorList>
    </citation>
    <scope>NUCLEOTIDE SEQUENCE [LARGE SCALE GENOMIC DNA]</scope>
    <source>
        <strain evidence="4 5">NRMC-F 0142</strain>
    </source>
</reference>
<dbReference type="InterPro" id="IPR006626">
    <property type="entry name" value="PbH1"/>
</dbReference>
<dbReference type="InterPro" id="IPR012334">
    <property type="entry name" value="Pectin_lyas_fold"/>
</dbReference>
<dbReference type="InterPro" id="IPR003646">
    <property type="entry name" value="SH3-like_bac-type"/>
</dbReference>
<dbReference type="Gene3D" id="2.30.30.40">
    <property type="entry name" value="SH3 Domains"/>
    <property type="match status" value="1"/>
</dbReference>
<dbReference type="Proteomes" id="UP001230986">
    <property type="component" value="Unassembled WGS sequence"/>
</dbReference>
<dbReference type="InterPro" id="IPR057693">
    <property type="entry name" value="DUF7933"/>
</dbReference>
<dbReference type="EMBL" id="JASVEJ010000006">
    <property type="protein sequence ID" value="MDL5056227.1"/>
    <property type="molecule type" value="Genomic_DNA"/>
</dbReference>
<sequence length="1996" mass="200182">MLFNDTDLFGGTVTAFDATSAQGGTVNVAVDGSFTYDPPTGFISPPDDTFTYTVTNGAGSAVGTVTITVIPPPEANNDTYSAHGNLSIVIPDGANDLLANDVLNGAVISAYDPVSAQGGIVSVNANGSFVYVPPPGFEGADTFTYTLDNALTDTATVTINVSGMIWFIDSSAPPGGLGTFNLPFNSLNAFNTVNNGTGNNPAAGDRIFIYQRGTTYAGGITLLNNQQLIGQGEDLSALVGALPLGSPILPGATSNPSITNNSGPVISLNNGNDIRGLNTTGPAGDAITGNNTIGGSFQNITISGATSSGIFLNGTPSGTFTFASNVTIDATTTGVAFFVNGGNANITFSGSITKTDTNTLVYIANTTGGTITFQTGTLSTTNGDGIYLENVDGTVNFNGTTTLNGGNARVRILAGSSGSFTFGTGTNITNPTGTPFSVNASSPTVTYSGSMSKSSAGLLVDLTTVSSGTITFQTGTLSATDGDGILLDNADGTVNFNGITTLNGGNARIRIQNGSAGTVNFANATITNPTGTAFTINASSPSGAYTGSISKNNAGLLVDLTNVSGGTYTFAAGGTVSATSGDGLLFFNADGTVNFSGTTTLNGGSARVRIESGSSGTFNFSNGTITNPTTGVSFLISSSSPSGTFTGNISASGNYVFEATGMTGGSYTFNSGTLTATGSSLGARIANSAGNISVAALTVGSSGSPLSIDGLTLTNNTGTYTFTALNIHTTGAGNNAILGITAGTVNTSSGTIASSSAAAIDINGATLGMTLTSVSANGGANGISLQNTTGSFTIAGGGDTSLGGNSSGGTIQNSTGAGINLNNVASPSFTNVTIQNTQGSGITGSQVSNFTFRNGTITNSGLSAAAFTSNINFNDNAANTSISMLTGTVNISGNILSNAFYSGVDIQNYTGAVSDLTVSGNQITSSTSTATSVAPGIRILAYSGADVTRATISNNTVTNFPSDAGIMVVGGNATEGGNSSDFGVPGSATDIIAITGNTISGQSAANRIGTQGILVSVNGSGTGNFNISNNSVSHTVGNSISLNVFGDAVVVSTINNNTIVSNNTFGARGIAGGVGVATGFATNTPSLTATVEGNNISQTDGNGIFFVANENVVSNADWEITLKINNNIVAAPLTGFRSGIQVNAGGATGDNDIRLEINGNTSDGSVSTTVEGIGLRKQGTDPNLNAFAIEGLSPSPNTLGSQVINHVNSLNPAGGGTLLVSAETGFTAAVVPLLAEGGENAGSFNGAALMPAHLAGIAEAAAARWAATGLSAAQIARLAAINVTTAELPDGVLAYAYPDRIEIDASAAGYGWFVDPSPDDDSEFSRIAAPTEYRAAAASPAFGQMDLLTAIMHEYGHILGLDDAPSAANPHALMVETLPTGTRRFPLAHMAGDKPDPGVLRLALIPALSGETVSTSIHTLPAGDTVRIIFDVTVDNPLPAGVTQVCNQGTISGLLSGVPFSEVTDDPNTAAADDPTCTPVSAAPIMDATKTASDLNGGSAVPGDEIEYTITISNSGNQDAGSVTLNDPIPANTTYVAGSTTLNSSSAADAGGAMPYASGGLVNSPGAAAGVVEAGQSAVIVFRVTVNDPFPAGVNTISNQGTISGVGFTPFLTDDPGVGGADDPTVTTIIAGLTFSKDFLTDPILTGETSTLQFTITNPAGNPALTNLSFTDDLPSGLVYVSPVTTPQCDGTVTLIDADSLTFTGGSLGAGDSACTIEVTVESNGAALGSLTNTTSPLTADGGITAAPATAVIFIGVPPTATPPGDSNGVFNFPTPPATPLCVDENFNPNSVIRASIPDRLRTSVFCRLLVQNGEYVSYLGYFITNPAQIGLQSVLDSSVFQAVDVFSPNGPQSYPEGALICLRGTGTLLFLSASEAPRSARPVEGFAVDDFAGYTCVILYEPGTLVLIPSSTGVQPAAAPPAAAGITELTNCMITTQYIARLRAEPNTSSAILDQVPYQLMLQATAYTNGWYRVIFGSQQGWISETLLTTTGNCG</sequence>
<evidence type="ECO:0000259" key="3">
    <source>
        <dbReference type="Pfam" id="PF25564"/>
    </source>
</evidence>
<feature type="domain" description="SH3b" evidence="2">
    <location>
        <begin position="1942"/>
        <end position="1988"/>
    </location>
</feature>
<dbReference type="SUPFAM" id="SSF55486">
    <property type="entry name" value="Metalloproteases ('zincins'), catalytic domain"/>
    <property type="match status" value="1"/>
</dbReference>
<keyword evidence="5" id="KW-1185">Reference proteome</keyword>
<dbReference type="NCBIfam" id="TIGR01451">
    <property type="entry name" value="B_ant_repeat"/>
    <property type="match status" value="1"/>
</dbReference>
<dbReference type="Pfam" id="PF25564">
    <property type="entry name" value="DUF7933"/>
    <property type="match status" value="1"/>
</dbReference>
<dbReference type="Gene3D" id="2.160.20.10">
    <property type="entry name" value="Single-stranded right-handed beta-helix, Pectin lyase-like"/>
    <property type="match status" value="1"/>
</dbReference>
<evidence type="ECO:0000313" key="5">
    <source>
        <dbReference type="Proteomes" id="UP001230986"/>
    </source>
</evidence>